<dbReference type="SUPFAM" id="SSF53756">
    <property type="entry name" value="UDP-Glycosyltransferase/glycogen phosphorylase"/>
    <property type="match status" value="1"/>
</dbReference>
<name>A0A5P5X5C9_VIBPH</name>
<feature type="domain" description="Glycosyl transferase family 1" evidence="1">
    <location>
        <begin position="208"/>
        <end position="360"/>
    </location>
</feature>
<dbReference type="PANTHER" id="PTHR45947:SF3">
    <property type="entry name" value="SULFOQUINOVOSYL TRANSFERASE SQD2"/>
    <property type="match status" value="1"/>
</dbReference>
<dbReference type="GO" id="GO:0016757">
    <property type="term" value="F:glycosyltransferase activity"/>
    <property type="evidence" value="ECO:0007669"/>
    <property type="project" value="InterPro"/>
</dbReference>
<protein>
    <submittedName>
        <fullName evidence="3">Phosphatidylinositol glycan, class A</fullName>
    </submittedName>
</protein>
<dbReference type="Gene3D" id="3.40.50.2000">
    <property type="entry name" value="Glycogen Phosphorylase B"/>
    <property type="match status" value="2"/>
</dbReference>
<dbReference type="EMBL" id="MK473646">
    <property type="protein sequence ID" value="QFF90425.1"/>
    <property type="molecule type" value="Genomic_DNA"/>
</dbReference>
<dbReference type="InterPro" id="IPR050194">
    <property type="entry name" value="Glycosyltransferase_grp1"/>
</dbReference>
<dbReference type="Pfam" id="PF00534">
    <property type="entry name" value="Glycos_transf_1"/>
    <property type="match status" value="1"/>
</dbReference>
<dbReference type="PANTHER" id="PTHR45947">
    <property type="entry name" value="SULFOQUINOVOSYL TRANSFERASE SQD2"/>
    <property type="match status" value="1"/>
</dbReference>
<dbReference type="RefSeq" id="WP_140367231.1">
    <property type="nucleotide sequence ID" value="NZ_QRSI01000005.1"/>
</dbReference>
<feature type="domain" description="Glycosyltransferase subfamily 4-like N-terminal" evidence="2">
    <location>
        <begin position="76"/>
        <end position="202"/>
    </location>
</feature>
<evidence type="ECO:0000259" key="1">
    <source>
        <dbReference type="Pfam" id="PF00534"/>
    </source>
</evidence>
<dbReference type="InterPro" id="IPR001296">
    <property type="entry name" value="Glyco_trans_1"/>
</dbReference>
<dbReference type="InterPro" id="IPR028098">
    <property type="entry name" value="Glyco_trans_4-like_N"/>
</dbReference>
<accession>A0A5P5X5C9</accession>
<organism evidence="3">
    <name type="scientific">Vibrio parahaemolyticus</name>
    <dbReference type="NCBI Taxonomy" id="670"/>
    <lineage>
        <taxon>Bacteria</taxon>
        <taxon>Pseudomonadati</taxon>
        <taxon>Pseudomonadota</taxon>
        <taxon>Gammaproteobacteria</taxon>
        <taxon>Vibrionales</taxon>
        <taxon>Vibrionaceae</taxon>
        <taxon>Vibrio</taxon>
    </lineage>
</organism>
<reference evidence="3" key="1">
    <citation type="journal article" date="2019" name="Int. J. Food Microbiol.">
        <title>Developing a novel molecular serotyping system based on capsular polysaccharide synthesis gene clusters of Vibrio parahaemolyticus.</title>
        <authorList>
            <person name="Pang Y."/>
            <person name="Guo X."/>
            <person name="Tian X."/>
            <person name="Liu F."/>
            <person name="Wang L."/>
            <person name="Wu J."/>
            <person name="Zhang S."/>
            <person name="Li S."/>
            <person name="Liu B."/>
        </authorList>
    </citation>
    <scope>NUCLEOTIDE SEQUENCE</scope>
    <source>
        <strain evidence="3">G3581</strain>
    </source>
</reference>
<gene>
    <name evidence="3" type="primary">whaG</name>
</gene>
<dbReference type="Pfam" id="PF13439">
    <property type="entry name" value="Glyco_transf_4"/>
    <property type="match status" value="1"/>
</dbReference>
<evidence type="ECO:0000259" key="2">
    <source>
        <dbReference type="Pfam" id="PF13439"/>
    </source>
</evidence>
<dbReference type="AlphaFoldDB" id="A0A5P5X5C9"/>
<evidence type="ECO:0000313" key="3">
    <source>
        <dbReference type="EMBL" id="QFF90425.1"/>
    </source>
</evidence>
<sequence length="391" mass="44509">MKKTIVTLTTWFPNNKEINKGIFVENSVIEFKKEFPNLEQIVIVPKPFLPRWTRFFLPEKICRYIDLPVSEEKSDYTIYRPSYLKVPFLGGKIYSYFYFLSVYLFLKKIKLNDDIDIIHSHGVFPDSIAASKLSNVLGCKHVLHVHDSYLKTFVKKNSKLIYSAFLNADAILAVSQFQKNTIKSIFPTLGKIHVLNNSVDSEKFTNLKRNKSSGNGLRLVFVGNLLPVKGIDILIESCRYLKDVDDLAIDVFGGGEQLEYLEELVSTLDLTGVITFKGHVDNGLLPNILSNYHGLVLPSRYETFGVVVIEALSCGLPVIVSNAGALPELVEDDNGLIFESENAEDLSKKIRKFSQKKWDYELISQSATRFDKVIRAKELYLHYTGLFEEKQ</sequence>
<proteinExistence type="predicted"/>